<dbReference type="InterPro" id="IPR036388">
    <property type="entry name" value="WH-like_DNA-bd_sf"/>
</dbReference>
<accession>A0ABR5F627</accession>
<proteinExistence type="predicted"/>
<dbReference type="Proteomes" id="UP000035425">
    <property type="component" value="Unassembled WGS sequence"/>
</dbReference>
<dbReference type="SMART" id="SM00418">
    <property type="entry name" value="HTH_ARSR"/>
    <property type="match status" value="1"/>
</dbReference>
<dbReference type="Gene3D" id="1.10.10.10">
    <property type="entry name" value="Winged helix-like DNA-binding domain superfamily/Winged helix DNA-binding domain"/>
    <property type="match status" value="1"/>
</dbReference>
<dbReference type="Pfam" id="PF01022">
    <property type="entry name" value="HTH_5"/>
    <property type="match status" value="1"/>
</dbReference>
<evidence type="ECO:0000259" key="1">
    <source>
        <dbReference type="SMART" id="SM00418"/>
    </source>
</evidence>
<dbReference type="PANTHER" id="PTHR38600">
    <property type="entry name" value="TRANSCRIPTIONAL REGULATORY PROTEIN"/>
    <property type="match status" value="1"/>
</dbReference>
<protein>
    <submittedName>
        <fullName evidence="2">ArsR family transcriptional regulator</fullName>
    </submittedName>
</protein>
<evidence type="ECO:0000313" key="3">
    <source>
        <dbReference type="Proteomes" id="UP000035425"/>
    </source>
</evidence>
<dbReference type="InterPro" id="IPR001845">
    <property type="entry name" value="HTH_ArsR_DNA-bd_dom"/>
</dbReference>
<reference evidence="2 3" key="1">
    <citation type="submission" date="2014-12" db="EMBL/GenBank/DDBJ databases">
        <title>Frankia sp. BMG5.1 draft genome.</title>
        <authorList>
            <person name="Gtari M."/>
            <person name="Ghodhbane-Gtari F."/>
            <person name="Nouioui I."/>
            <person name="Ktari A."/>
            <person name="Hezbri K."/>
            <person name="Mimouni W."/>
            <person name="Sbissi I."/>
            <person name="Ayari A."/>
            <person name="Yamanaka T."/>
            <person name="Normand P."/>
            <person name="Tisa L.S."/>
            <person name="Boudabous A."/>
        </authorList>
    </citation>
    <scope>NUCLEOTIDE SEQUENCE [LARGE SCALE GENOMIC DNA]</scope>
    <source>
        <strain evidence="2 3">BMG5.1</strain>
    </source>
</reference>
<dbReference type="SUPFAM" id="SSF46785">
    <property type="entry name" value="Winged helix' DNA-binding domain"/>
    <property type="match status" value="1"/>
</dbReference>
<dbReference type="CDD" id="cd00090">
    <property type="entry name" value="HTH_ARSR"/>
    <property type="match status" value="1"/>
</dbReference>
<keyword evidence="3" id="KW-1185">Reference proteome</keyword>
<comment type="caution">
    <text evidence="2">The sequence shown here is derived from an EMBL/GenBank/DDBJ whole genome shotgun (WGS) entry which is preliminary data.</text>
</comment>
<dbReference type="RefSeq" id="WP_047222028.1">
    <property type="nucleotide sequence ID" value="NZ_JWIO01000006.1"/>
</dbReference>
<evidence type="ECO:0000313" key="2">
    <source>
        <dbReference type="EMBL" id="KLL12196.1"/>
    </source>
</evidence>
<feature type="domain" description="HTH arsR-type" evidence="1">
    <location>
        <begin position="8"/>
        <end position="91"/>
    </location>
</feature>
<organism evidence="2 3">
    <name type="scientific">Protofrankia coriariae</name>
    <dbReference type="NCBI Taxonomy" id="1562887"/>
    <lineage>
        <taxon>Bacteria</taxon>
        <taxon>Bacillati</taxon>
        <taxon>Actinomycetota</taxon>
        <taxon>Actinomycetes</taxon>
        <taxon>Frankiales</taxon>
        <taxon>Frankiaceae</taxon>
        <taxon>Protofrankia</taxon>
    </lineage>
</organism>
<gene>
    <name evidence="2" type="ORF">FrCorBMG51_05520</name>
</gene>
<dbReference type="InterPro" id="IPR011991">
    <property type="entry name" value="ArsR-like_HTH"/>
</dbReference>
<dbReference type="EMBL" id="JWIO01000006">
    <property type="protein sequence ID" value="KLL12196.1"/>
    <property type="molecule type" value="Genomic_DNA"/>
</dbReference>
<sequence>MNSEELLVALTALGHAQRLRIIAELAAGRVHVSELARRLGLSRPLLYMHLERLEKAELVIGHLELSENGKAMKHFELVPFELRLTADTILTALREDQETGAGGDDDLKGV</sequence>
<name>A0ABR5F627_9ACTN</name>
<dbReference type="PANTHER" id="PTHR38600:SF1">
    <property type="entry name" value="TRANSCRIPTIONAL REGULATORY PROTEIN"/>
    <property type="match status" value="1"/>
</dbReference>
<dbReference type="InterPro" id="IPR036390">
    <property type="entry name" value="WH_DNA-bd_sf"/>
</dbReference>